<organism evidence="1 2">
    <name type="scientific">Crenothrix polyspora</name>
    <dbReference type="NCBI Taxonomy" id="360316"/>
    <lineage>
        <taxon>Bacteria</taxon>
        <taxon>Pseudomonadati</taxon>
        <taxon>Pseudomonadota</taxon>
        <taxon>Gammaproteobacteria</taxon>
        <taxon>Methylococcales</taxon>
        <taxon>Crenotrichaceae</taxon>
        <taxon>Crenothrix</taxon>
    </lineage>
</organism>
<protein>
    <submittedName>
        <fullName evidence="1">Uncharacterized protein</fullName>
    </submittedName>
</protein>
<dbReference type="Proteomes" id="UP000195442">
    <property type="component" value="Unassembled WGS sequence"/>
</dbReference>
<sequence length="55" mass="6132">MACFGLHYAHVALRQGNKAPITVALIKTFFGRFVAMDADNIAGVNQAYRFSDQWV</sequence>
<dbReference type="EMBL" id="FUKJ01000005">
    <property type="protein sequence ID" value="SJM89084.1"/>
    <property type="molecule type" value="Genomic_DNA"/>
</dbReference>
<keyword evidence="2" id="KW-1185">Reference proteome</keyword>
<proteinExistence type="predicted"/>
<gene>
    <name evidence="1" type="ORF">CRENPOLYSF2_1020005</name>
</gene>
<dbReference type="AlphaFoldDB" id="A0A1R4GYJ5"/>
<evidence type="ECO:0000313" key="2">
    <source>
        <dbReference type="Proteomes" id="UP000195442"/>
    </source>
</evidence>
<reference evidence="2" key="1">
    <citation type="submission" date="2017-02" db="EMBL/GenBank/DDBJ databases">
        <authorList>
            <person name="Daims H."/>
        </authorList>
    </citation>
    <scope>NUCLEOTIDE SEQUENCE [LARGE SCALE GENOMIC DNA]</scope>
</reference>
<accession>A0A1R4GYJ5</accession>
<evidence type="ECO:0000313" key="1">
    <source>
        <dbReference type="EMBL" id="SJM89084.1"/>
    </source>
</evidence>
<name>A0A1R4GYJ5_9GAMM</name>